<reference evidence="1 2" key="1">
    <citation type="submission" date="2015-04" db="EMBL/GenBank/DDBJ databases">
        <title>Draft genome sequence of Rathayibacter toxicus strain FH-142 (AKA 70134 or CS 32), a Western Australian isolate.</title>
        <authorList>
            <consortium name="Consortium for Microbial Forensics and Genomics (microFORGE)"/>
            <person name="Knight B.M."/>
            <person name="Roberts D.P."/>
            <person name="Lin D."/>
            <person name="Hari K."/>
            <person name="Fletcher J."/>
            <person name="Melcher U."/>
            <person name="Blagden T."/>
            <person name="Luster D.G."/>
            <person name="Sechler A.J."/>
            <person name="Schneider W.L."/>
            <person name="Winegar R.A."/>
        </authorList>
    </citation>
    <scope>NUCLEOTIDE SEQUENCE [LARGE SCALE GENOMIC DNA]</scope>
    <source>
        <strain evidence="1 2">FH142</strain>
    </source>
</reference>
<dbReference type="KEGG" id="rtx:TI83_00550"/>
<sequence length="128" mass="14148">MTLTEDWLAAIDGTNALAATIDFSRHGLAQHLDPVDAARIRFEDADPVREFLTWPGRRNFEGKLWMASTGRHSAEEAVAAPPAAGQYEAHTRSSTSAAHLIEPSWSRLTGIARVFFDTPTRETSPSWQ</sequence>
<evidence type="ECO:0000313" key="2">
    <source>
        <dbReference type="Proteomes" id="UP000052979"/>
    </source>
</evidence>
<keyword evidence="2" id="KW-1185">Reference proteome</keyword>
<dbReference type="eggNOG" id="ENOG503206N">
    <property type="taxonomic scope" value="Bacteria"/>
</dbReference>
<name>A0A0C5BCG6_9MICO</name>
<gene>
    <name evidence="1" type="ORF">VT73_05775</name>
</gene>
<proteinExistence type="predicted"/>
<dbReference type="STRING" id="145458.APU90_05930"/>
<dbReference type="EMBL" id="LBFI01000032">
    <property type="protein sequence ID" value="KKM45671.1"/>
    <property type="molecule type" value="Genomic_DNA"/>
</dbReference>
<dbReference type="PATRIC" id="fig|145458.7.peg.131"/>
<comment type="caution">
    <text evidence="1">The sequence shown here is derived from an EMBL/GenBank/DDBJ whole genome shotgun (WGS) entry which is preliminary data.</text>
</comment>
<dbReference type="Proteomes" id="UP000052979">
    <property type="component" value="Unassembled WGS sequence"/>
</dbReference>
<evidence type="ECO:0000313" key="1">
    <source>
        <dbReference type="EMBL" id="KKM45671.1"/>
    </source>
</evidence>
<accession>A0A0C5BCG6</accession>
<organism evidence="1 2">
    <name type="scientific">Rathayibacter toxicus</name>
    <dbReference type="NCBI Taxonomy" id="145458"/>
    <lineage>
        <taxon>Bacteria</taxon>
        <taxon>Bacillati</taxon>
        <taxon>Actinomycetota</taxon>
        <taxon>Actinomycetes</taxon>
        <taxon>Micrococcales</taxon>
        <taxon>Microbacteriaceae</taxon>
        <taxon>Rathayibacter</taxon>
    </lineage>
</organism>
<dbReference type="KEGG" id="rtc:APU90_05930"/>
<dbReference type="AlphaFoldDB" id="A0A0C5BCG6"/>
<dbReference type="RefSeq" id="WP_042733708.1">
    <property type="nucleotide sequence ID" value="NZ_CP010848.1"/>
</dbReference>
<protein>
    <submittedName>
        <fullName evidence="1">Uncharacterized protein</fullName>
    </submittedName>
</protein>
<dbReference type="GeneID" id="93666121"/>